<gene>
    <name evidence="1" type="ORF">MAG551_01936</name>
</gene>
<dbReference type="InterPro" id="IPR017601">
    <property type="entry name" value="DGQHR-contain_dom"/>
</dbReference>
<dbReference type="Pfam" id="PF14072">
    <property type="entry name" value="DndB"/>
    <property type="match status" value="1"/>
</dbReference>
<dbReference type="CDD" id="cd16412">
    <property type="entry name" value="dndB"/>
    <property type="match status" value="1"/>
</dbReference>
<dbReference type="AlphaFoldDB" id="A0A942A5X8"/>
<dbReference type="InterPro" id="IPR017642">
    <property type="entry name" value="DNA_S_mod_DndB"/>
</dbReference>
<organism evidence="1 2">
    <name type="scientific">Candidatus Scalindua arabica</name>
    <dbReference type="NCBI Taxonomy" id="1127984"/>
    <lineage>
        <taxon>Bacteria</taxon>
        <taxon>Pseudomonadati</taxon>
        <taxon>Planctomycetota</taxon>
        <taxon>Candidatus Brocadiia</taxon>
        <taxon>Candidatus Brocadiales</taxon>
        <taxon>Candidatus Scalinduaceae</taxon>
        <taxon>Candidatus Scalindua</taxon>
    </lineage>
</organism>
<dbReference type="NCBIfam" id="TIGR03233">
    <property type="entry name" value="DNA_S_dndB"/>
    <property type="match status" value="1"/>
</dbReference>
<proteinExistence type="predicted"/>
<evidence type="ECO:0000313" key="2">
    <source>
        <dbReference type="Proteomes" id="UP000722750"/>
    </source>
</evidence>
<dbReference type="EMBL" id="JAANXD010000076">
    <property type="protein sequence ID" value="MBS1258872.1"/>
    <property type="molecule type" value="Genomic_DNA"/>
</dbReference>
<sequence length="364" mass="41912">MESYEYVFTALRGRQAGREYYVAMCPMKLVPKIFLFQEEEIPAELRSQRTLNKSRIPEITKYILNNQTDYIFSSITASVDGEVRFEQISLNGKKIEDVGKLRITMDSRFIINDGQHRRAAIEQALAECPELGDETISVVFFIDVGLKNTQQMFADLNKHSVRSTRSLCILYDHRDPLSALARTLIEKVSIFRYLTEIEKTNISNRSTKLFTLSSIFQGTICLLRKPQNSKKVSKKEESLAISFWENVCNNMKDWQLAAEKSVSTHELRQDYIHSHALAMHAIGRLGASLLSTTNKDYKKELKKLKKIDWARKNKALWEGRAMIAGKISKSHNSVILTTNYLKNTFRLKLTPEEKKVEQEYLAKA</sequence>
<reference evidence="1" key="1">
    <citation type="journal article" date="2021" name="ISME J.">
        <title>Fine-scale metabolic discontinuity in a stratified prokaryote microbiome of a Red Sea deep halocline.</title>
        <authorList>
            <person name="Michoud G."/>
            <person name="Ngugi D.K."/>
            <person name="Barozzi A."/>
            <person name="Merlino G."/>
            <person name="Calleja M.L."/>
            <person name="Delgado-Huertas A."/>
            <person name="Moran X.A.G."/>
            <person name="Daffonchio D."/>
        </authorList>
    </citation>
    <scope>NUCLEOTIDE SEQUENCE</scope>
    <source>
        <strain evidence="1">SuakinDeep_MAG55_1</strain>
    </source>
</reference>
<accession>A0A942A5X8</accession>
<comment type="caution">
    <text evidence="1">The sequence shown here is derived from an EMBL/GenBank/DDBJ whole genome shotgun (WGS) entry which is preliminary data.</text>
</comment>
<evidence type="ECO:0008006" key="3">
    <source>
        <dbReference type="Google" id="ProtNLM"/>
    </source>
</evidence>
<evidence type="ECO:0000313" key="1">
    <source>
        <dbReference type="EMBL" id="MBS1258872.1"/>
    </source>
</evidence>
<dbReference type="Proteomes" id="UP000722750">
    <property type="component" value="Unassembled WGS sequence"/>
</dbReference>
<dbReference type="NCBIfam" id="TIGR03187">
    <property type="entry name" value="DGQHR"/>
    <property type="match status" value="1"/>
</dbReference>
<protein>
    <recommendedName>
        <fullName evidence="3">DNA sulfur modification protein DndB</fullName>
    </recommendedName>
</protein>
<name>A0A942A5X8_9BACT</name>